<keyword evidence="9" id="KW-1185">Reference proteome</keyword>
<dbReference type="RefSeq" id="WP_344932050.1">
    <property type="nucleotide sequence ID" value="NZ_BAABDM010000001.1"/>
</dbReference>
<evidence type="ECO:0000256" key="4">
    <source>
        <dbReference type="ARBA" id="ARBA00022722"/>
    </source>
</evidence>
<evidence type="ECO:0000256" key="5">
    <source>
        <dbReference type="ARBA" id="ARBA00022759"/>
    </source>
</evidence>
<dbReference type="Proteomes" id="UP001500392">
    <property type="component" value="Unassembled WGS sequence"/>
</dbReference>
<proteinExistence type="inferred from homology"/>
<dbReference type="GO" id="GO:0004519">
    <property type="term" value="F:endonuclease activity"/>
    <property type="evidence" value="ECO:0007669"/>
    <property type="project" value="UniProtKB-KW"/>
</dbReference>
<comment type="function">
    <text evidence="1">Possible endonuclease which induces a single-strand cut and initiates DNA replication.</text>
</comment>
<reference evidence="9" key="1">
    <citation type="journal article" date="2019" name="Int. J. Syst. Evol. Microbiol.">
        <title>The Global Catalogue of Microorganisms (GCM) 10K type strain sequencing project: providing services to taxonomists for standard genome sequencing and annotation.</title>
        <authorList>
            <consortium name="The Broad Institute Genomics Platform"/>
            <consortium name="The Broad Institute Genome Sequencing Center for Infectious Disease"/>
            <person name="Wu L."/>
            <person name="Ma J."/>
        </authorList>
    </citation>
    <scope>NUCLEOTIDE SEQUENCE [LARGE SCALE GENOMIC DNA]</scope>
    <source>
        <strain evidence="9">JCM 17304</strain>
    </source>
</reference>
<name>A0ABP7W9L7_9GAMM</name>
<comment type="caution">
    <text evidence="8">The sequence shown here is derived from an EMBL/GenBank/DDBJ whole genome shotgun (WGS) entry which is preliminary data.</text>
</comment>
<keyword evidence="5 8" id="KW-0255">Endonuclease</keyword>
<evidence type="ECO:0000313" key="9">
    <source>
        <dbReference type="Proteomes" id="UP001500392"/>
    </source>
</evidence>
<protein>
    <submittedName>
        <fullName evidence="8">Replication endonuclease</fullName>
    </submittedName>
</protein>
<comment type="similarity">
    <text evidence="2">Belongs to the phage GPA family.</text>
</comment>
<evidence type="ECO:0000259" key="7">
    <source>
        <dbReference type="Pfam" id="PF05840"/>
    </source>
</evidence>
<evidence type="ECO:0000256" key="6">
    <source>
        <dbReference type="ARBA" id="ARBA00022801"/>
    </source>
</evidence>
<feature type="domain" description="Replication gene A protein-like" evidence="7">
    <location>
        <begin position="136"/>
        <end position="391"/>
    </location>
</feature>
<accession>A0ABP7W9L7</accession>
<evidence type="ECO:0000256" key="3">
    <source>
        <dbReference type="ARBA" id="ARBA00022705"/>
    </source>
</evidence>
<evidence type="ECO:0000256" key="2">
    <source>
        <dbReference type="ARBA" id="ARBA00009260"/>
    </source>
</evidence>
<keyword evidence="6" id="KW-0378">Hydrolase</keyword>
<sequence length="569" mass="65235">MTNEVRTRSTRAPIDRISHFGTPQCHLWRSKIFARHPWFSSALADEYERIALAGGYVDANRWLVHLEKELKLGRTGLFVDCHDEDIKQYCEVKTKSLFGLTANLAQAYGPDSYKKVIRDVAAKFELIGVAFPLNLSRDFSKEKAVSALARITDPIWLRRKLRVKAARQLENICRKLGMVSKTKAPYVSDYTLRRRTEQRHRNRKLMERLEAENLDTGFKASLADMVDSSVSNPRNRRNEFMTRVRGAEDCATALGFKAAFLTLTCPSAYHAVKHSGQKNPNFAGYSPIEAQSYLNSVWAKTRAKWHRNDIMCFGFRIAEPHHDGTPHWHLLLFFAPDVLDKAIEIFRNYAMEVAPDEPGASKYRFDYELIDPSKGSATGYIAKYVSKNIDGAGMESESDFEVDNKALESIQRVEAWASTWGIRQFQQIGSTSVTVWRELRRLRDPLEGASLKDLEELRSACDAGDWARFIDLMGGPLVKRSEMPVRALHVTPDNNDESENKYGEITKRLQGVIMRGGCRVITRIHEWRIQLADRDEVVAQFDQREFYKTPYEPDVIFDRFSPNSGRDYK</sequence>
<keyword evidence="3" id="KW-0235">DNA replication</keyword>
<dbReference type="InterPro" id="IPR008766">
    <property type="entry name" value="Replication_gene_A-like"/>
</dbReference>
<evidence type="ECO:0000256" key="1">
    <source>
        <dbReference type="ARBA" id="ARBA00003293"/>
    </source>
</evidence>
<keyword evidence="4" id="KW-0540">Nuclease</keyword>
<gene>
    <name evidence="8" type="ORF">GCM10022414_03730</name>
</gene>
<evidence type="ECO:0000313" key="8">
    <source>
        <dbReference type="EMBL" id="GAA4084239.1"/>
    </source>
</evidence>
<organism evidence="8 9">
    <name type="scientific">Zhongshania borealis</name>
    <dbReference type="NCBI Taxonomy" id="889488"/>
    <lineage>
        <taxon>Bacteria</taxon>
        <taxon>Pseudomonadati</taxon>
        <taxon>Pseudomonadota</taxon>
        <taxon>Gammaproteobacteria</taxon>
        <taxon>Cellvibrionales</taxon>
        <taxon>Spongiibacteraceae</taxon>
        <taxon>Zhongshania</taxon>
    </lineage>
</organism>
<dbReference type="EMBL" id="BAABDM010000001">
    <property type="protein sequence ID" value="GAA4084239.1"/>
    <property type="molecule type" value="Genomic_DNA"/>
</dbReference>
<dbReference type="Pfam" id="PF05840">
    <property type="entry name" value="Phage_GPA"/>
    <property type="match status" value="1"/>
</dbReference>